<sequence>MSLSRRQLLHSSAWFGAGYALSPSLDFWADFKRRFHIGACDWSLGKSANIEAFALAKNIGLQGIQVNLGNLANDLHLRKAEVQAQYLAASKNTGVKISSLAISELNNVPYKSDPRTEQWVSDSIDVARAFGVKVVLLAFFVKNDLRNDPAGIAEVIQRLKKVAPKAERAGVTLGIESYLTAEEHLHIMREVGSPAIKVFYDFRNAADAGNDIYQELKTLGKTNICELHMKENRLLLDKGTIDWPRVATALREIGYRGDHWMQIEWAKPDGDDVVTAYQHNLAYLKGLFQ</sequence>
<proteinExistence type="predicted"/>
<protein>
    <submittedName>
        <fullName evidence="2">Xylose isomerase domain-containing protein TIM barrel</fullName>
    </submittedName>
</protein>
<dbReference type="KEGG" id="hhy:Halhy_2281"/>
<gene>
    <name evidence="2" type="ordered locus">Halhy_2281</name>
</gene>
<reference evidence="2 3" key="1">
    <citation type="journal article" date="2011" name="Stand. Genomic Sci.">
        <title>Complete genome sequence of Haliscomenobacter hydrossis type strain (O).</title>
        <authorList>
            <consortium name="US DOE Joint Genome Institute (JGI-PGF)"/>
            <person name="Daligault H."/>
            <person name="Lapidus A."/>
            <person name="Zeytun A."/>
            <person name="Nolan M."/>
            <person name="Lucas S."/>
            <person name="Del Rio T.G."/>
            <person name="Tice H."/>
            <person name="Cheng J.F."/>
            <person name="Tapia R."/>
            <person name="Han C."/>
            <person name="Goodwin L."/>
            <person name="Pitluck S."/>
            <person name="Liolios K."/>
            <person name="Pagani I."/>
            <person name="Ivanova N."/>
            <person name="Huntemann M."/>
            <person name="Mavromatis K."/>
            <person name="Mikhailova N."/>
            <person name="Pati A."/>
            <person name="Chen A."/>
            <person name="Palaniappan K."/>
            <person name="Land M."/>
            <person name="Hauser L."/>
            <person name="Brambilla E.M."/>
            <person name="Rohde M."/>
            <person name="Verbarg S."/>
            <person name="Goker M."/>
            <person name="Bristow J."/>
            <person name="Eisen J.A."/>
            <person name="Markowitz V."/>
            <person name="Hugenholtz P."/>
            <person name="Kyrpides N.C."/>
            <person name="Klenk H.P."/>
            <person name="Woyke T."/>
        </authorList>
    </citation>
    <scope>NUCLEOTIDE SEQUENCE [LARGE SCALE GENOMIC DNA]</scope>
    <source>
        <strain evidence="3">ATCC 27775 / DSM 1100 / LMG 10767 / O</strain>
    </source>
</reference>
<organism evidence="2 3">
    <name type="scientific">Haliscomenobacter hydrossis (strain ATCC 27775 / DSM 1100 / LMG 10767 / O)</name>
    <dbReference type="NCBI Taxonomy" id="760192"/>
    <lineage>
        <taxon>Bacteria</taxon>
        <taxon>Pseudomonadati</taxon>
        <taxon>Bacteroidota</taxon>
        <taxon>Saprospiria</taxon>
        <taxon>Saprospirales</taxon>
        <taxon>Haliscomenobacteraceae</taxon>
        <taxon>Haliscomenobacter</taxon>
    </lineage>
</organism>
<evidence type="ECO:0000313" key="3">
    <source>
        <dbReference type="Proteomes" id="UP000008461"/>
    </source>
</evidence>
<dbReference type="Gene3D" id="3.20.20.150">
    <property type="entry name" value="Divalent-metal-dependent TIM barrel enzymes"/>
    <property type="match status" value="1"/>
</dbReference>
<dbReference type="InterPro" id="IPR013022">
    <property type="entry name" value="Xyl_isomerase-like_TIM-brl"/>
</dbReference>
<dbReference type="eggNOG" id="COG1082">
    <property type="taxonomic scope" value="Bacteria"/>
</dbReference>
<dbReference type="STRING" id="760192.Halhy_2281"/>
<dbReference type="HOGENOM" id="CLU_082339_0_0_10"/>
<dbReference type="SUPFAM" id="SSF51658">
    <property type="entry name" value="Xylose isomerase-like"/>
    <property type="match status" value="1"/>
</dbReference>
<dbReference type="Pfam" id="PF01261">
    <property type="entry name" value="AP_endonuc_2"/>
    <property type="match status" value="1"/>
</dbReference>
<dbReference type="EMBL" id="CP002691">
    <property type="protein sequence ID" value="AEE50160.1"/>
    <property type="molecule type" value="Genomic_DNA"/>
</dbReference>
<dbReference type="AlphaFoldDB" id="F4KU63"/>
<evidence type="ECO:0000259" key="1">
    <source>
        <dbReference type="Pfam" id="PF01261"/>
    </source>
</evidence>
<dbReference type="Proteomes" id="UP000008461">
    <property type="component" value="Chromosome"/>
</dbReference>
<name>F4KU63_HALH1</name>
<dbReference type="PANTHER" id="PTHR12110:SF53">
    <property type="entry name" value="BLR5974 PROTEIN"/>
    <property type="match status" value="1"/>
</dbReference>
<keyword evidence="2" id="KW-0413">Isomerase</keyword>
<evidence type="ECO:0000313" key="2">
    <source>
        <dbReference type="EMBL" id="AEE50160.1"/>
    </source>
</evidence>
<feature type="domain" description="Xylose isomerase-like TIM barrel" evidence="1">
    <location>
        <begin position="53"/>
        <end position="285"/>
    </location>
</feature>
<dbReference type="PANTHER" id="PTHR12110">
    <property type="entry name" value="HYDROXYPYRUVATE ISOMERASE"/>
    <property type="match status" value="1"/>
</dbReference>
<accession>F4KU63</accession>
<reference key="2">
    <citation type="submission" date="2011-04" db="EMBL/GenBank/DDBJ databases">
        <title>Complete sequence of chromosome of Haliscomenobacter hydrossis DSM 1100.</title>
        <authorList>
            <consortium name="US DOE Joint Genome Institute (JGI-PGF)"/>
            <person name="Lucas S."/>
            <person name="Han J."/>
            <person name="Lapidus A."/>
            <person name="Bruce D."/>
            <person name="Goodwin L."/>
            <person name="Pitluck S."/>
            <person name="Peters L."/>
            <person name="Kyrpides N."/>
            <person name="Mavromatis K."/>
            <person name="Ivanova N."/>
            <person name="Ovchinnikova G."/>
            <person name="Pagani I."/>
            <person name="Daligault H."/>
            <person name="Detter J.C."/>
            <person name="Han C."/>
            <person name="Land M."/>
            <person name="Hauser L."/>
            <person name="Markowitz V."/>
            <person name="Cheng J.-F."/>
            <person name="Hugenholtz P."/>
            <person name="Woyke T."/>
            <person name="Wu D."/>
            <person name="Verbarg S."/>
            <person name="Frueling A."/>
            <person name="Brambilla E."/>
            <person name="Klenk H.-P."/>
            <person name="Eisen J.A."/>
        </authorList>
    </citation>
    <scope>NUCLEOTIDE SEQUENCE</scope>
    <source>
        <strain>DSM 1100</strain>
    </source>
</reference>
<dbReference type="RefSeq" id="WP_013764710.1">
    <property type="nucleotide sequence ID" value="NC_015510.1"/>
</dbReference>
<keyword evidence="3" id="KW-1185">Reference proteome</keyword>
<dbReference type="GO" id="GO:0016853">
    <property type="term" value="F:isomerase activity"/>
    <property type="evidence" value="ECO:0007669"/>
    <property type="project" value="UniProtKB-KW"/>
</dbReference>
<dbReference type="OrthoDB" id="1411356at2"/>
<dbReference type="InterPro" id="IPR050312">
    <property type="entry name" value="IolE/XylAMocC-like"/>
</dbReference>
<dbReference type="InterPro" id="IPR036237">
    <property type="entry name" value="Xyl_isomerase-like_sf"/>
</dbReference>